<evidence type="ECO:0000256" key="8">
    <source>
        <dbReference type="ARBA" id="ARBA00022777"/>
    </source>
</evidence>
<gene>
    <name evidence="16" type="ORF">GCM10023183_26190</name>
</gene>
<keyword evidence="4" id="KW-0444">Lipid biosynthesis</keyword>
<dbReference type="RefSeq" id="WP_345166885.1">
    <property type="nucleotide sequence ID" value="NZ_BAABGX010000002.1"/>
</dbReference>
<dbReference type="PANTHER" id="PTHR34299">
    <property type="entry name" value="DIACYLGLYCEROL KINASE"/>
    <property type="match status" value="1"/>
</dbReference>
<dbReference type="CDD" id="cd14265">
    <property type="entry name" value="UDPK_IM_like"/>
    <property type="match status" value="1"/>
</dbReference>
<keyword evidence="7" id="KW-0547">Nucleotide-binding</keyword>
<evidence type="ECO:0000256" key="7">
    <source>
        <dbReference type="ARBA" id="ARBA00022741"/>
    </source>
</evidence>
<keyword evidence="10 15" id="KW-1133">Transmembrane helix</keyword>
<comment type="caution">
    <text evidence="16">The sequence shown here is derived from an EMBL/GenBank/DDBJ whole genome shotgun (WGS) entry which is preliminary data.</text>
</comment>
<feature type="transmembrane region" description="Helical" evidence="15">
    <location>
        <begin position="98"/>
        <end position="122"/>
    </location>
</feature>
<keyword evidence="11" id="KW-0443">Lipid metabolism</keyword>
<evidence type="ECO:0000256" key="15">
    <source>
        <dbReference type="SAM" id="Phobius"/>
    </source>
</evidence>
<accession>A0ABP8FQZ4</accession>
<name>A0ABP8FQZ4_9BACT</name>
<evidence type="ECO:0000256" key="12">
    <source>
        <dbReference type="ARBA" id="ARBA00023136"/>
    </source>
</evidence>
<evidence type="ECO:0000256" key="13">
    <source>
        <dbReference type="ARBA" id="ARBA00023209"/>
    </source>
</evidence>
<evidence type="ECO:0000313" key="17">
    <source>
        <dbReference type="Proteomes" id="UP001501844"/>
    </source>
</evidence>
<evidence type="ECO:0000256" key="4">
    <source>
        <dbReference type="ARBA" id="ARBA00022516"/>
    </source>
</evidence>
<comment type="subcellular location">
    <subcellularLocation>
        <location evidence="1">Cell membrane</location>
        <topology evidence="1">Multi-pass membrane protein</topology>
    </subcellularLocation>
</comment>
<dbReference type="InterPro" id="IPR000829">
    <property type="entry name" value="DAGK"/>
</dbReference>
<keyword evidence="13" id="KW-0594">Phospholipid biosynthesis</keyword>
<organism evidence="16 17">
    <name type="scientific">Nibribacter koreensis</name>
    <dbReference type="NCBI Taxonomy" id="1084519"/>
    <lineage>
        <taxon>Bacteria</taxon>
        <taxon>Pseudomonadati</taxon>
        <taxon>Bacteroidota</taxon>
        <taxon>Cytophagia</taxon>
        <taxon>Cytophagales</taxon>
        <taxon>Hymenobacteraceae</taxon>
        <taxon>Nibribacter</taxon>
    </lineage>
</organism>
<evidence type="ECO:0000256" key="9">
    <source>
        <dbReference type="ARBA" id="ARBA00022840"/>
    </source>
</evidence>
<evidence type="ECO:0000256" key="10">
    <source>
        <dbReference type="ARBA" id="ARBA00022989"/>
    </source>
</evidence>
<dbReference type="Pfam" id="PF01219">
    <property type="entry name" value="DAGK_prokar"/>
    <property type="match status" value="1"/>
</dbReference>
<keyword evidence="14" id="KW-1208">Phospholipid metabolism</keyword>
<keyword evidence="12 15" id="KW-0472">Membrane</keyword>
<dbReference type="Proteomes" id="UP001501844">
    <property type="component" value="Unassembled WGS sequence"/>
</dbReference>
<proteinExistence type="inferred from homology"/>
<dbReference type="EMBL" id="BAABGX010000002">
    <property type="protein sequence ID" value="GAA4309158.1"/>
    <property type="molecule type" value="Genomic_DNA"/>
</dbReference>
<dbReference type="InterPro" id="IPR036945">
    <property type="entry name" value="DAGK_sf"/>
</dbReference>
<comment type="similarity">
    <text evidence="2">Belongs to the bacterial diacylglycerol kinase family.</text>
</comment>
<evidence type="ECO:0000256" key="11">
    <source>
        <dbReference type="ARBA" id="ARBA00023098"/>
    </source>
</evidence>
<evidence type="ECO:0000256" key="5">
    <source>
        <dbReference type="ARBA" id="ARBA00022679"/>
    </source>
</evidence>
<keyword evidence="3" id="KW-1003">Cell membrane</keyword>
<evidence type="ECO:0000256" key="14">
    <source>
        <dbReference type="ARBA" id="ARBA00023264"/>
    </source>
</evidence>
<keyword evidence="8 16" id="KW-0418">Kinase</keyword>
<dbReference type="GO" id="GO:0016301">
    <property type="term" value="F:kinase activity"/>
    <property type="evidence" value="ECO:0007669"/>
    <property type="project" value="UniProtKB-KW"/>
</dbReference>
<reference evidence="17" key="1">
    <citation type="journal article" date="2019" name="Int. J. Syst. Evol. Microbiol.">
        <title>The Global Catalogue of Microorganisms (GCM) 10K type strain sequencing project: providing services to taxonomists for standard genome sequencing and annotation.</title>
        <authorList>
            <consortium name="The Broad Institute Genomics Platform"/>
            <consortium name="The Broad Institute Genome Sequencing Center for Infectious Disease"/>
            <person name="Wu L."/>
            <person name="Ma J."/>
        </authorList>
    </citation>
    <scope>NUCLEOTIDE SEQUENCE [LARGE SCALE GENOMIC DNA]</scope>
    <source>
        <strain evidence="17">JCM 17917</strain>
    </source>
</reference>
<keyword evidence="17" id="KW-1185">Reference proteome</keyword>
<evidence type="ECO:0000256" key="3">
    <source>
        <dbReference type="ARBA" id="ARBA00022475"/>
    </source>
</evidence>
<dbReference type="InterPro" id="IPR033717">
    <property type="entry name" value="UDPK"/>
</dbReference>
<keyword evidence="9" id="KW-0067">ATP-binding</keyword>
<sequence>MEKTRPSFIRQRINSFGFAMKGISSAFRSEVNLRWHVLSAGLAVGLGFYLELTTVEWALVCVAIGLVWMAELFNTAIEVVVNLVSPGPHPLAGKAKDIAAGAVLIASITAAAIGLLVFWPYLVQLME</sequence>
<keyword evidence="6 15" id="KW-0812">Transmembrane</keyword>
<evidence type="ECO:0000313" key="16">
    <source>
        <dbReference type="EMBL" id="GAA4309158.1"/>
    </source>
</evidence>
<keyword evidence="5" id="KW-0808">Transferase</keyword>
<dbReference type="Gene3D" id="1.10.287.3610">
    <property type="match status" value="1"/>
</dbReference>
<evidence type="ECO:0000256" key="2">
    <source>
        <dbReference type="ARBA" id="ARBA00005967"/>
    </source>
</evidence>
<dbReference type="PANTHER" id="PTHR34299:SF1">
    <property type="entry name" value="DIACYLGLYCEROL KINASE"/>
    <property type="match status" value="1"/>
</dbReference>
<feature type="transmembrane region" description="Helical" evidence="15">
    <location>
        <begin position="57"/>
        <end position="77"/>
    </location>
</feature>
<protein>
    <submittedName>
        <fullName evidence="16">Diacylglycerol kinase family protein</fullName>
    </submittedName>
</protein>
<evidence type="ECO:0000256" key="6">
    <source>
        <dbReference type="ARBA" id="ARBA00022692"/>
    </source>
</evidence>
<evidence type="ECO:0000256" key="1">
    <source>
        <dbReference type="ARBA" id="ARBA00004651"/>
    </source>
</evidence>